<feature type="region of interest" description="Disordered" evidence="1">
    <location>
        <begin position="1"/>
        <end position="35"/>
    </location>
</feature>
<feature type="compositionally biased region" description="Polar residues" evidence="1">
    <location>
        <begin position="103"/>
        <end position="113"/>
    </location>
</feature>
<feature type="region of interest" description="Disordered" evidence="1">
    <location>
        <begin position="56"/>
        <end position="142"/>
    </location>
</feature>
<reference evidence="2 3" key="1">
    <citation type="submission" date="2021-02" db="EMBL/GenBank/DDBJ databases">
        <title>Variation within the Batrachochytrium salamandrivorans European outbreak.</title>
        <authorList>
            <person name="Kelly M."/>
            <person name="Pasmans F."/>
            <person name="Shea T.P."/>
            <person name="Munoz J.F."/>
            <person name="Carranza S."/>
            <person name="Cuomo C.A."/>
            <person name="Martel A."/>
        </authorList>
    </citation>
    <scope>NUCLEOTIDE SEQUENCE [LARGE SCALE GENOMIC DNA]</scope>
    <source>
        <strain evidence="2 3">AMFP18/2</strain>
    </source>
</reference>
<name>A0ABQ8FNH0_9FUNG</name>
<protein>
    <recommendedName>
        <fullName evidence="4">Selenoprotein H</fullName>
    </recommendedName>
</protein>
<evidence type="ECO:0000313" key="3">
    <source>
        <dbReference type="Proteomes" id="UP001648503"/>
    </source>
</evidence>
<keyword evidence="3" id="KW-1185">Reference proteome</keyword>
<dbReference type="PANTHER" id="PTHR33638">
    <property type="entry name" value="SELENOPROTEIN H"/>
    <property type="match status" value="1"/>
</dbReference>
<gene>
    <name evidence="2" type="ORF">BASA50_001756</name>
</gene>
<dbReference type="InterPro" id="IPR052674">
    <property type="entry name" value="SelWTH-like"/>
</dbReference>
<evidence type="ECO:0000256" key="1">
    <source>
        <dbReference type="SAM" id="MobiDB-lite"/>
    </source>
</evidence>
<accession>A0ABQ8FNH0</accession>
<comment type="caution">
    <text evidence="2">The sequence shown here is derived from an EMBL/GenBank/DDBJ whole genome shotgun (WGS) entry which is preliminary data.</text>
</comment>
<proteinExistence type="predicted"/>
<dbReference type="Proteomes" id="UP001648503">
    <property type="component" value="Unassembled WGS sequence"/>
</dbReference>
<evidence type="ECO:0008006" key="4">
    <source>
        <dbReference type="Google" id="ProtNLM"/>
    </source>
</evidence>
<dbReference type="PANTHER" id="PTHR33638:SF1">
    <property type="entry name" value="SELENOPROTEIN H"/>
    <property type="match status" value="1"/>
</dbReference>
<dbReference type="EMBL" id="JAFCIX010000016">
    <property type="protein sequence ID" value="KAH6601232.1"/>
    <property type="molecule type" value="Genomic_DNA"/>
</dbReference>
<organism evidence="2 3">
    <name type="scientific">Batrachochytrium salamandrivorans</name>
    <dbReference type="NCBI Taxonomy" id="1357716"/>
    <lineage>
        <taxon>Eukaryota</taxon>
        <taxon>Fungi</taxon>
        <taxon>Fungi incertae sedis</taxon>
        <taxon>Chytridiomycota</taxon>
        <taxon>Chytridiomycota incertae sedis</taxon>
        <taxon>Chytridiomycetes</taxon>
        <taxon>Rhizophydiales</taxon>
        <taxon>Rhizophydiales incertae sedis</taxon>
        <taxon>Batrachochytrium</taxon>
    </lineage>
</organism>
<sequence>MTAGSLEALPPPRRGRGRPKGTTKQALAAKKTNSKAANANIAEVDEDCSAAASVLNTSVPTSKRSHSVVIPKAEPDRMTKRIKAEPAPIRAPSKRGTAGKNGLASTSPTPTAKNTKKVASPTKTITASKPNKKTPKVVAGAMPSEKVSLKTAHSKDISKPYITVEHALSCSTYKGKGASLAKALRDAFPEATIMVNPSKPRSASFDVRVRKDSSQEWETVWNGFSMGPPRKHKFVDPEVAIGLVREHLLE</sequence>
<feature type="compositionally biased region" description="Low complexity" evidence="1">
    <location>
        <begin position="26"/>
        <end position="35"/>
    </location>
</feature>
<feature type="compositionally biased region" description="Basic and acidic residues" evidence="1">
    <location>
        <begin position="73"/>
        <end position="84"/>
    </location>
</feature>
<evidence type="ECO:0000313" key="2">
    <source>
        <dbReference type="EMBL" id="KAH6601232.1"/>
    </source>
</evidence>